<dbReference type="OrthoDB" id="2381697at2"/>
<sequence>MSFDVLKYVSEAKEELDRTLACKHTAFDDLYPYMMEQQTFFWYKRHAAWAGLLMAVRIAEGAEADWKHLFNAKQEAMITARVLDKKVLDEWLEVTEDSEQGIVE</sequence>
<evidence type="ECO:0000313" key="2">
    <source>
        <dbReference type="Proteomes" id="UP000027931"/>
    </source>
</evidence>
<comment type="caution">
    <text evidence="1">The sequence shown here is derived from an EMBL/GenBank/DDBJ whole genome shotgun (WGS) entry which is preliminary data.</text>
</comment>
<accession>A0A074LR78</accession>
<evidence type="ECO:0000313" key="1">
    <source>
        <dbReference type="EMBL" id="KEO83005.1"/>
    </source>
</evidence>
<reference evidence="1 2" key="1">
    <citation type="journal article" date="2013" name="Int. J. Syst. Evol. Microbiol.">
        <title>Tumebacillus flagellatus sp. nov., an alpha-amylase/pullulanase-producing bacterium isolated from cassava wastewater.</title>
        <authorList>
            <person name="Wang Q."/>
            <person name="Xie N."/>
            <person name="Qin Y."/>
            <person name="Shen N."/>
            <person name="Zhu J."/>
            <person name="Mi H."/>
            <person name="Huang R."/>
        </authorList>
    </citation>
    <scope>NUCLEOTIDE SEQUENCE [LARGE SCALE GENOMIC DNA]</scope>
    <source>
        <strain evidence="1 2">GST4</strain>
    </source>
</reference>
<dbReference type="RefSeq" id="WP_038088494.1">
    <property type="nucleotide sequence ID" value="NZ_JMIR01000015.1"/>
</dbReference>
<gene>
    <name evidence="1" type="ORF">EL26_11995</name>
</gene>
<dbReference type="Proteomes" id="UP000027931">
    <property type="component" value="Unassembled WGS sequence"/>
</dbReference>
<dbReference type="EMBL" id="JMIR01000015">
    <property type="protein sequence ID" value="KEO83005.1"/>
    <property type="molecule type" value="Genomic_DNA"/>
</dbReference>
<keyword evidence="2" id="KW-1185">Reference proteome</keyword>
<name>A0A074LR78_9BACL</name>
<dbReference type="eggNOG" id="ENOG5032R27">
    <property type="taxonomic scope" value="Bacteria"/>
</dbReference>
<dbReference type="AlphaFoldDB" id="A0A074LR78"/>
<proteinExistence type="predicted"/>
<organism evidence="1 2">
    <name type="scientific">Tumebacillus flagellatus</name>
    <dbReference type="NCBI Taxonomy" id="1157490"/>
    <lineage>
        <taxon>Bacteria</taxon>
        <taxon>Bacillati</taxon>
        <taxon>Bacillota</taxon>
        <taxon>Bacilli</taxon>
        <taxon>Bacillales</taxon>
        <taxon>Alicyclobacillaceae</taxon>
        <taxon>Tumebacillus</taxon>
    </lineage>
</organism>
<protein>
    <submittedName>
        <fullName evidence="1">Uncharacterized protein</fullName>
    </submittedName>
</protein>